<sequence length="112" mass="13055">MQWLNSLLNQVNAVELIVRDEKIATQEKYINSISKRTVKGNTLNDVVYATGTNRAIIENFCYEQGWYERKNGYVKIIKSEFVVALRKNALGFTDLGMDILLTQFEDRNRRTF</sequence>
<protein>
    <submittedName>
        <fullName evidence="1">Uncharacterized protein</fullName>
    </submittedName>
</protein>
<dbReference type="EMBL" id="BK014999">
    <property type="protein sequence ID" value="DAD86434.1"/>
    <property type="molecule type" value="Genomic_DNA"/>
</dbReference>
<proteinExistence type="predicted"/>
<reference evidence="1" key="1">
    <citation type="journal article" date="2021" name="Proc. Natl. Acad. Sci. U.S.A.">
        <title>A Catalog of Tens of Thousands of Viruses from Human Metagenomes Reveals Hidden Associations with Chronic Diseases.</title>
        <authorList>
            <person name="Tisza M.J."/>
            <person name="Buck C.B."/>
        </authorList>
    </citation>
    <scope>NUCLEOTIDE SEQUENCE</scope>
    <source>
        <strain evidence="1">CtsBB38</strain>
    </source>
</reference>
<organism evidence="1">
    <name type="scientific">Siphoviridae sp. ctsBB38</name>
    <dbReference type="NCBI Taxonomy" id="2826482"/>
    <lineage>
        <taxon>Viruses</taxon>
        <taxon>Duplodnaviria</taxon>
        <taxon>Heunggongvirae</taxon>
        <taxon>Uroviricota</taxon>
        <taxon>Caudoviricetes</taxon>
    </lineage>
</organism>
<name>A0A8S5MWG6_9CAUD</name>
<accession>A0A8S5MWG6</accession>
<evidence type="ECO:0000313" key="1">
    <source>
        <dbReference type="EMBL" id="DAD86434.1"/>
    </source>
</evidence>